<dbReference type="PANTHER" id="PTHR43685:SF2">
    <property type="entry name" value="GLYCOSYLTRANSFERASE 2-LIKE DOMAIN-CONTAINING PROTEIN"/>
    <property type="match status" value="1"/>
</dbReference>
<dbReference type="SUPFAM" id="SSF53756">
    <property type="entry name" value="UDP-Glycosyltransferase/glycogen phosphorylase"/>
    <property type="match status" value="1"/>
</dbReference>
<dbReference type="InterPro" id="IPR029044">
    <property type="entry name" value="Nucleotide-diphossugar_trans"/>
</dbReference>
<dbReference type="CDD" id="cd00761">
    <property type="entry name" value="Glyco_tranf_GTA_type"/>
    <property type="match status" value="1"/>
</dbReference>
<evidence type="ECO:0000256" key="1">
    <source>
        <dbReference type="ARBA" id="ARBA00022519"/>
    </source>
</evidence>
<evidence type="ECO:0000313" key="3">
    <source>
        <dbReference type="EMBL" id="SDJ69633.1"/>
    </source>
</evidence>
<dbReference type="InterPro" id="IPR001173">
    <property type="entry name" value="Glyco_trans_2-like"/>
</dbReference>
<feature type="domain" description="Glycosyltransferase 2-like" evidence="2">
    <location>
        <begin position="877"/>
        <end position="992"/>
    </location>
</feature>
<keyword evidence="4" id="KW-1185">Reference proteome</keyword>
<keyword evidence="1" id="KW-0472">Membrane</keyword>
<sequence length="1473" mass="163853">MTELNQTPAIGRLLDGLGRLSEAKARRRTPKAPAVDVTVAVMSYNNAAYLAQTIDSVLAQEGVRFELLVFDDCSPDNSVEVLERYRQDPRFRYQVNPRNLGMIGNYNQCLRAGSGRYVVVLGSDDLIYPDHLRSLVEAMDRHPHVALGYTQCMWIDEQGKVIKHAVHPGHRAGSYVGGRDELVDLLRYDNYITPSAAILRRSILPSLTLPDGGIHRADMLAGDWELWTRMAQVAPEFLFLHQATVGYRVHGGQISKGFYASDKPLAEHTEILELNLAVPGSRQRMRQGAAGIWELYLRRFAAYPADVQARFEERKERIRQTLFEAALDQEAESEVLFSVILTTFNRPELLVDALASLARQTLKDFEVILVNDHGTPVESLLTGFDFPITYLYQGRNRGLSAARNAGLKQARGRYIAYLDDDDIYLPEHLAKLAAVLERNPNAVAYSGVVYVRERLEEGARIELDRSTPFLHSQFDREKLFVQNYIPVNTWVHPRAMLATVGEFDTGLTAFEDWDMLLRLAARYPVVHMPEITAEVRVREGAGASGDHMLGRERKNFGALYQEMYRRHSDLGSERVRAGRRQLLQQMGVGDGGRSRQAPSLEDWLKRRALTPVQRRLIEQRLAEQDDGPGFGLVLLDLEGDRTRLGATLGSLEAGFYRNVQVVVLSVASADDLAFSGGDVLTVTPENWVDGLNQALLGMSADWIGLARAGDEFTPGGLLMAGLELLNAPECRAIYCDELYRQGDGTLGAAFRPAFNLDYLLGFPAGMSRHWLFRRDVAVGAGGFDPAFRDAPEFELILRLINLGGLDGLGHVPEPLLIGTPPALSDVEAEKQAIVRHLELRGYQAAQVTSPQPGRYRIDYGHAERPLVSLLIEAGERLPQLQRCVESVLETTGYSPYEILLLESHPQAEAVSAWLIALAGLGEERIRVVRSADGSAGLADLFNLAAGQARGGYLLLLSPDTAVVEGDWLDELVNHAQRPEVGIVGGKLLGADGKIAQACSILGLEGPVGRPFVGEPLDAPGYLHRLQVAQNCSAVSRDCLMIPADLYAELGGLSEADVPLRYVDADLCLRARQAGYLTVWTPYAKLMLDRADETPATPEEQDAMYAKWLPLLARDPAYNPNLSLAQPGGFKLADTQLSWRPLSSWRPLPVVLAHPADPFGCGHYRVMQPFQAQHQAGLIEGALSMGLMHVTDLERYDPDVILLQRQIGEERLDAMRRMQIFSKAFKVYELDDYLPNLPIKSVHREKMPKDILRSLRRGLGYVDRFVVSTEALAEAFAGLHPQMRVIENRLPVPWWGGLKAERRVGERPRVGWAGGSSHTGDLEMIADVVKELAGEVDWVFFGMCPEAIRPYVKEIHKGVAIEQYPSMLASLNLDLAIAPVEENLFNECKSNLRLLEYGACGFPVVCSDLRCYRGDLPVTRVKNRFRDWVEAIRMHLADMDATAKAGDALRSVVLSEWMLEGRNLEAWRSAWLPD</sequence>
<dbReference type="InterPro" id="IPR050834">
    <property type="entry name" value="Glycosyltransf_2"/>
</dbReference>
<organism evidence="3 4">
    <name type="scientific">Pseudomonas indica</name>
    <dbReference type="NCBI Taxonomy" id="137658"/>
    <lineage>
        <taxon>Bacteria</taxon>
        <taxon>Pseudomonadati</taxon>
        <taxon>Pseudomonadota</taxon>
        <taxon>Gammaproteobacteria</taxon>
        <taxon>Pseudomonadales</taxon>
        <taxon>Pseudomonadaceae</taxon>
        <taxon>Pseudomonas</taxon>
    </lineage>
</organism>
<dbReference type="GO" id="GO:0044010">
    <property type="term" value="P:single-species biofilm formation"/>
    <property type="evidence" value="ECO:0007669"/>
    <property type="project" value="TreeGrafter"/>
</dbReference>
<dbReference type="PANTHER" id="PTHR43685">
    <property type="entry name" value="GLYCOSYLTRANSFERASE"/>
    <property type="match status" value="1"/>
</dbReference>
<dbReference type="EMBL" id="FNFD01000002">
    <property type="protein sequence ID" value="SDJ69633.1"/>
    <property type="molecule type" value="Genomic_DNA"/>
</dbReference>
<keyword evidence="1" id="KW-0997">Cell inner membrane</keyword>
<gene>
    <name evidence="3" type="ORF">SAMN05216186_102362</name>
</gene>
<dbReference type="Pfam" id="PF00535">
    <property type="entry name" value="Glycos_transf_2"/>
    <property type="match status" value="3"/>
</dbReference>
<dbReference type="GO" id="GO:0016740">
    <property type="term" value="F:transferase activity"/>
    <property type="evidence" value="ECO:0007669"/>
    <property type="project" value="UniProtKB-KW"/>
</dbReference>
<keyword evidence="1" id="KW-1003">Cell membrane</keyword>
<feature type="domain" description="Glycosyltransferase 2-like" evidence="2">
    <location>
        <begin position="338"/>
        <end position="463"/>
    </location>
</feature>
<accession>A0A1G8VUX6</accession>
<proteinExistence type="predicted"/>
<keyword evidence="3" id="KW-0808">Transferase</keyword>
<dbReference type="Proteomes" id="UP000198706">
    <property type="component" value="Unassembled WGS sequence"/>
</dbReference>
<dbReference type="Gene3D" id="3.40.50.2000">
    <property type="entry name" value="Glycogen Phosphorylase B"/>
    <property type="match status" value="1"/>
</dbReference>
<reference evidence="3 4" key="1">
    <citation type="submission" date="2016-10" db="EMBL/GenBank/DDBJ databases">
        <authorList>
            <person name="de Groot N.N."/>
        </authorList>
    </citation>
    <scope>NUCLEOTIDE SEQUENCE [LARGE SCALE GENOMIC DNA]</scope>
    <source>
        <strain evidence="3 4">JCM 21544</strain>
    </source>
</reference>
<evidence type="ECO:0000259" key="2">
    <source>
        <dbReference type="Pfam" id="PF00535"/>
    </source>
</evidence>
<protein>
    <submittedName>
        <fullName evidence="3">Glycosyltransferase involved in cell wall bisynthesis</fullName>
    </submittedName>
</protein>
<dbReference type="SUPFAM" id="SSF53448">
    <property type="entry name" value="Nucleotide-diphospho-sugar transferases"/>
    <property type="match status" value="4"/>
</dbReference>
<dbReference type="RefSeq" id="WP_084334744.1">
    <property type="nucleotide sequence ID" value="NZ_FNFD01000002.1"/>
</dbReference>
<dbReference type="Gene3D" id="3.90.550.10">
    <property type="entry name" value="Spore Coat Polysaccharide Biosynthesis Protein SpsA, Chain A"/>
    <property type="match status" value="4"/>
</dbReference>
<evidence type="ECO:0000313" key="4">
    <source>
        <dbReference type="Proteomes" id="UP000198706"/>
    </source>
</evidence>
<dbReference type="STRING" id="137658.SAMN05216186_102362"/>
<feature type="domain" description="Glycosyltransferase 2-like" evidence="2">
    <location>
        <begin position="38"/>
        <end position="151"/>
    </location>
</feature>
<name>A0A1G8VUX6_9PSED</name>